<dbReference type="PANTHER" id="PTHR43877">
    <property type="entry name" value="AMINOALKYLPHOSPHONATE N-ACETYLTRANSFERASE-RELATED-RELATED"/>
    <property type="match status" value="1"/>
</dbReference>
<dbReference type="SUPFAM" id="SSF55729">
    <property type="entry name" value="Acyl-CoA N-acyltransferases (Nat)"/>
    <property type="match status" value="1"/>
</dbReference>
<dbReference type="Gene3D" id="3.40.630.30">
    <property type="match status" value="1"/>
</dbReference>
<dbReference type="InterPro" id="IPR000182">
    <property type="entry name" value="GNAT_dom"/>
</dbReference>
<keyword evidence="5" id="KW-1185">Reference proteome</keyword>
<dbReference type="EMBL" id="FOSD01000011">
    <property type="protein sequence ID" value="SFK85515.1"/>
    <property type="molecule type" value="Genomic_DNA"/>
</dbReference>
<dbReference type="InterPro" id="IPR016181">
    <property type="entry name" value="Acyl_CoA_acyltransferase"/>
</dbReference>
<feature type="domain" description="N-acetyltransferase" evidence="3">
    <location>
        <begin position="1"/>
        <end position="156"/>
    </location>
</feature>
<evidence type="ECO:0000259" key="3">
    <source>
        <dbReference type="PROSITE" id="PS51186"/>
    </source>
</evidence>
<organism evidence="4 5">
    <name type="scientific">Candidatus Pantoea symbiotica</name>
    <dbReference type="NCBI Taxonomy" id="1884370"/>
    <lineage>
        <taxon>Bacteria</taxon>
        <taxon>Pseudomonadati</taxon>
        <taxon>Pseudomonadota</taxon>
        <taxon>Gammaproteobacteria</taxon>
        <taxon>Enterobacterales</taxon>
        <taxon>Erwiniaceae</taxon>
        <taxon>Pantoea</taxon>
    </lineage>
</organism>
<keyword evidence="2" id="KW-0012">Acyltransferase</keyword>
<comment type="caution">
    <text evidence="4">The sequence shown here is derived from an EMBL/GenBank/DDBJ whole genome shotgun (WGS) entry which is preliminary data.</text>
</comment>
<accession>A0A1I4CXA2</accession>
<keyword evidence="1" id="KW-0808">Transferase</keyword>
<reference evidence="4 5" key="1">
    <citation type="submission" date="2016-10" db="EMBL/GenBank/DDBJ databases">
        <authorList>
            <person name="Varghese N."/>
            <person name="Submissions S."/>
        </authorList>
    </citation>
    <scope>NUCLEOTIDE SEQUENCE [LARGE SCALE GENOMIC DNA]</scope>
    <source>
        <strain evidence="4 5">YR512</strain>
    </source>
</reference>
<name>A0A1I4CXA2_9GAMM</name>
<gene>
    <name evidence="4" type="ORF">SAMN05518863_11116</name>
</gene>
<dbReference type="Pfam" id="PF13508">
    <property type="entry name" value="Acetyltransf_7"/>
    <property type="match status" value="1"/>
</dbReference>
<evidence type="ECO:0000256" key="2">
    <source>
        <dbReference type="ARBA" id="ARBA00023315"/>
    </source>
</evidence>
<protein>
    <submittedName>
        <fullName evidence="4">Acetyltransferase (GNAT) domain-containing protein</fullName>
    </submittedName>
</protein>
<dbReference type="PROSITE" id="PS51186">
    <property type="entry name" value="GNAT"/>
    <property type="match status" value="1"/>
</dbReference>
<dbReference type="PANTHER" id="PTHR43877:SF2">
    <property type="entry name" value="AMINOALKYLPHOSPHONATE N-ACETYLTRANSFERASE-RELATED"/>
    <property type="match status" value="1"/>
</dbReference>
<dbReference type="Proteomes" id="UP000198841">
    <property type="component" value="Unassembled WGS sequence"/>
</dbReference>
<proteinExistence type="predicted"/>
<dbReference type="CDD" id="cd04301">
    <property type="entry name" value="NAT_SF"/>
    <property type="match status" value="1"/>
</dbReference>
<evidence type="ECO:0000313" key="4">
    <source>
        <dbReference type="EMBL" id="SFK85515.1"/>
    </source>
</evidence>
<evidence type="ECO:0000256" key="1">
    <source>
        <dbReference type="ARBA" id="ARBA00022679"/>
    </source>
</evidence>
<sequence length="156" mass="17164">MKPRLARCDETATLWRIRNLAIRHGCQAVYPADVISAWTPDALPHGYFEAVKSNPFYVVDDAEYGVAATGFLDLHSGSVEAIFTLPVCNGKGYASAIMQAIIDEARQRGFTQLTLAATPNASGFYQRHGFRVVREALYPSALAQADLPCVEMIREL</sequence>
<dbReference type="InterPro" id="IPR050832">
    <property type="entry name" value="Bact_Acetyltransf"/>
</dbReference>
<evidence type="ECO:0000313" key="5">
    <source>
        <dbReference type="Proteomes" id="UP000198841"/>
    </source>
</evidence>
<dbReference type="RefSeq" id="WP_008109208.1">
    <property type="nucleotide sequence ID" value="NZ_FOSD01000011.1"/>
</dbReference>